<keyword evidence="2" id="KW-1185">Reference proteome</keyword>
<comment type="caution">
    <text evidence="1">The sequence shown here is derived from an EMBL/GenBank/DDBJ whole genome shotgun (WGS) entry which is preliminary data.</text>
</comment>
<dbReference type="AlphaFoldDB" id="A0A392T4H2"/>
<dbReference type="PROSITE" id="PS51257">
    <property type="entry name" value="PROKAR_LIPOPROTEIN"/>
    <property type="match status" value="1"/>
</dbReference>
<dbReference type="EMBL" id="LXQA010504237">
    <property type="protein sequence ID" value="MCI55949.1"/>
    <property type="molecule type" value="Genomic_DNA"/>
</dbReference>
<name>A0A392T4H2_9FABA</name>
<protein>
    <submittedName>
        <fullName evidence="1">Uncharacterized protein</fullName>
    </submittedName>
</protein>
<evidence type="ECO:0000313" key="2">
    <source>
        <dbReference type="Proteomes" id="UP000265520"/>
    </source>
</evidence>
<proteinExistence type="predicted"/>
<accession>A0A392T4H2</accession>
<sequence length="53" mass="5946">MNRTSIPPGLCTSSGVACYFKSEKENGVSKAREKEVVPSSIVTRRRSYRVRNI</sequence>
<organism evidence="1 2">
    <name type="scientific">Trifolium medium</name>
    <dbReference type="NCBI Taxonomy" id="97028"/>
    <lineage>
        <taxon>Eukaryota</taxon>
        <taxon>Viridiplantae</taxon>
        <taxon>Streptophyta</taxon>
        <taxon>Embryophyta</taxon>
        <taxon>Tracheophyta</taxon>
        <taxon>Spermatophyta</taxon>
        <taxon>Magnoliopsida</taxon>
        <taxon>eudicotyledons</taxon>
        <taxon>Gunneridae</taxon>
        <taxon>Pentapetalae</taxon>
        <taxon>rosids</taxon>
        <taxon>fabids</taxon>
        <taxon>Fabales</taxon>
        <taxon>Fabaceae</taxon>
        <taxon>Papilionoideae</taxon>
        <taxon>50 kb inversion clade</taxon>
        <taxon>NPAAA clade</taxon>
        <taxon>Hologalegina</taxon>
        <taxon>IRL clade</taxon>
        <taxon>Trifolieae</taxon>
        <taxon>Trifolium</taxon>
    </lineage>
</organism>
<evidence type="ECO:0000313" key="1">
    <source>
        <dbReference type="EMBL" id="MCI55949.1"/>
    </source>
</evidence>
<dbReference type="Proteomes" id="UP000265520">
    <property type="component" value="Unassembled WGS sequence"/>
</dbReference>
<reference evidence="1 2" key="1">
    <citation type="journal article" date="2018" name="Front. Plant Sci.">
        <title>Red Clover (Trifolium pratense) and Zigzag Clover (T. medium) - A Picture of Genomic Similarities and Differences.</title>
        <authorList>
            <person name="Dluhosova J."/>
            <person name="Istvanek J."/>
            <person name="Nedelnik J."/>
            <person name="Repkova J."/>
        </authorList>
    </citation>
    <scope>NUCLEOTIDE SEQUENCE [LARGE SCALE GENOMIC DNA]</scope>
    <source>
        <strain evidence="2">cv. 10/8</strain>
        <tissue evidence="1">Leaf</tissue>
    </source>
</reference>
<feature type="non-terminal residue" evidence="1">
    <location>
        <position position="53"/>
    </location>
</feature>